<evidence type="ECO:0000259" key="5">
    <source>
        <dbReference type="Pfam" id="PF01841"/>
    </source>
</evidence>
<evidence type="ECO:0000256" key="4">
    <source>
        <dbReference type="SAM" id="SignalP"/>
    </source>
</evidence>
<dbReference type="Gene3D" id="3.10.620.30">
    <property type="match status" value="1"/>
</dbReference>
<organism evidence="7 8">
    <name type="scientific">Chitinophaga chungangae</name>
    <dbReference type="NCBI Taxonomy" id="2821488"/>
    <lineage>
        <taxon>Bacteria</taxon>
        <taxon>Pseudomonadati</taxon>
        <taxon>Bacteroidota</taxon>
        <taxon>Chitinophagia</taxon>
        <taxon>Chitinophagales</taxon>
        <taxon>Chitinophagaceae</taxon>
        <taxon>Chitinophaga</taxon>
    </lineage>
</organism>
<dbReference type="Gene3D" id="1.25.40.10">
    <property type="entry name" value="Tetratricopeptide repeat domain"/>
    <property type="match status" value="2"/>
</dbReference>
<proteinExistence type="predicted"/>
<dbReference type="PANTHER" id="PTHR44943">
    <property type="entry name" value="CELLULOSE SYNTHASE OPERON PROTEIN C"/>
    <property type="match status" value="1"/>
</dbReference>
<keyword evidence="1" id="KW-0677">Repeat</keyword>
<gene>
    <name evidence="7" type="ORF">J7I43_09595</name>
</gene>
<evidence type="ECO:0000256" key="1">
    <source>
        <dbReference type="ARBA" id="ARBA00022737"/>
    </source>
</evidence>
<dbReference type="Proteomes" id="UP000679126">
    <property type="component" value="Unassembled WGS sequence"/>
</dbReference>
<dbReference type="Gene3D" id="2.60.120.1130">
    <property type="match status" value="1"/>
</dbReference>
<dbReference type="SUPFAM" id="SSF48452">
    <property type="entry name" value="TPR-like"/>
    <property type="match status" value="2"/>
</dbReference>
<accession>A0ABS3YCQ5</accession>
<dbReference type="PROSITE" id="PS50005">
    <property type="entry name" value="TPR"/>
    <property type="match status" value="1"/>
</dbReference>
<dbReference type="InterPro" id="IPR002931">
    <property type="entry name" value="Transglutaminase-like"/>
</dbReference>
<dbReference type="Gene3D" id="2.60.40.3140">
    <property type="match status" value="1"/>
</dbReference>
<dbReference type="EMBL" id="JAGHKP010000002">
    <property type="protein sequence ID" value="MBO9152462.1"/>
    <property type="molecule type" value="Genomic_DNA"/>
</dbReference>
<dbReference type="InterPro" id="IPR038765">
    <property type="entry name" value="Papain-like_cys_pep_sf"/>
</dbReference>
<feature type="domain" description="DUF3857" evidence="6">
    <location>
        <begin position="747"/>
        <end position="836"/>
    </location>
</feature>
<evidence type="ECO:0000313" key="7">
    <source>
        <dbReference type="EMBL" id="MBO9152462.1"/>
    </source>
</evidence>
<feature type="signal peptide" evidence="4">
    <location>
        <begin position="1"/>
        <end position="24"/>
    </location>
</feature>
<dbReference type="InterPro" id="IPR051685">
    <property type="entry name" value="Ycf3/AcsC/BcsC/TPR_MFPF"/>
</dbReference>
<keyword evidence="8" id="KW-1185">Reference proteome</keyword>
<keyword evidence="2 3" id="KW-0802">TPR repeat</keyword>
<feature type="domain" description="Transglutaminase-like" evidence="5">
    <location>
        <begin position="897"/>
        <end position="988"/>
    </location>
</feature>
<dbReference type="InterPro" id="IPR019734">
    <property type="entry name" value="TPR_rpt"/>
</dbReference>
<dbReference type="SUPFAM" id="SSF54001">
    <property type="entry name" value="Cysteine proteinases"/>
    <property type="match status" value="1"/>
</dbReference>
<dbReference type="InterPro" id="IPR024618">
    <property type="entry name" value="DUF3857"/>
</dbReference>
<feature type="chain" id="PRO_5046385601" evidence="4">
    <location>
        <begin position="25"/>
        <end position="1257"/>
    </location>
</feature>
<comment type="caution">
    <text evidence="7">The sequence shown here is derived from an EMBL/GenBank/DDBJ whole genome shotgun (WGS) entry which is preliminary data.</text>
</comment>
<evidence type="ECO:0000256" key="3">
    <source>
        <dbReference type="PROSITE-ProRule" id="PRU00339"/>
    </source>
</evidence>
<dbReference type="Pfam" id="PF12969">
    <property type="entry name" value="DUF3857"/>
    <property type="match status" value="2"/>
</dbReference>
<dbReference type="SMART" id="SM00028">
    <property type="entry name" value="TPR"/>
    <property type="match status" value="3"/>
</dbReference>
<sequence>MRSAINSVLLGFVFLFVSPNIASAGDYEKAWEALLRNDKTKARELFQKAIRGNDNKNSALATLILFDSNEGFHEQLIRNYNNPARQFTQDAYWYALWFNEAVLSEYGKKKSANLSNLDHILSDPGFNGSMKAAAAYTRGHHNLSAMDLANANAMYAQMQALEDWQFAGPFDNINGSGFNKNYGPITQLEPGKGFISYNNTAIDWFTPSLTNRQGWVFVGTAFPTNPAIGYMQTFVQSDAEKDALLCLGGAGAFRVWLNDKELISEADEKTTELDFYKVKCRLNKGYNRVLVQIGYTTSTSNPNFIVRLTDERYAPLKGITSTSKLQPYTKDLSTSKPVAVPHFAEEYFRRQIEKNPKDLANYLLLSYVYIRNEENDKAKAVIAPFIEKYPESSFMQMQYYRTLSSARHHTEMTEKLETVKTMDPDNYWMLNLQVAQLEEEKKYQEALDVVYKMIAKSGPTEATTLQRINNIGRLEKLDSMLLLLKEAYAAYPENVSFVSMMHFMETNLNRNPSAGLQILEKYCEHAMNYEILKKLASEYFTQNMPEKGEKVLRTMLECVPYDNAPYEELATYFFGKRQYDSAIVYLDKLHSFTPYYHKALGDIGYSYLQQNKNDKALEYFKKALALHGGMYTYRKQIRTLEGKKDIFSYFPDADVYNRVQAAVKKPEDTTHPYYFIFDEKNVVLYPDGASEKEVLTAVHVMNSNGIESWKEMSLPYNSVYETITIIKAEVIKANGNKVPGEIYGNEVVFTKMEPGDAIFYHYRTSSYGLGRLGREFWDKFYFTASVPTKSARYSILAGEQIPLQYGFTNNNGIKPAISKQEDFKLYTWEMKNVPAYKRESFMPAVDDFGDVLHLSTVKSWDVIAEWYSDITRMQSREEYDITVAFKKIFPKGAEGLSDEQKARDIYAFIEENIGYSSVSFRQGAYVPQRAAKTLATRLGDCKDMSALFLAFAHKAKLDANLVLVSTRNNGEKGISLPSMEFNHCIVQYKAGNETRYLELTDRYLPFGALPQTVQFAQMLAIPYHYKNNHEKLSQVKVMPGTNSSTITRQVHVKVNQADVEVKTHSALTGNLASILRDKFHNGTQDEIKESVRAEVANFYKNHVEVKDYSFRNLDNLTDTVAQNVNYVVKNEVVNVGDFSMLRPSFHEAVATQGIFTDEARRYPFEYWSYENTEKYVTEVVIELPEGKVFNQVPAGFKGKYDWMDYALSYEQLAGNKLKIRRVFNTDLNKDVTPEAFAGMKDFFNKIIENEQKYISFK</sequence>
<feature type="repeat" description="TPR" evidence="3">
    <location>
        <begin position="597"/>
        <end position="630"/>
    </location>
</feature>
<dbReference type="RefSeq" id="WP_209145451.1">
    <property type="nucleotide sequence ID" value="NZ_JAGHKP010000002.1"/>
</dbReference>
<dbReference type="Pfam" id="PF01841">
    <property type="entry name" value="Transglut_core"/>
    <property type="match status" value="1"/>
</dbReference>
<evidence type="ECO:0000313" key="8">
    <source>
        <dbReference type="Proteomes" id="UP000679126"/>
    </source>
</evidence>
<dbReference type="InterPro" id="IPR011990">
    <property type="entry name" value="TPR-like_helical_dom_sf"/>
</dbReference>
<feature type="domain" description="DUF3857" evidence="6">
    <location>
        <begin position="686"/>
        <end position="739"/>
    </location>
</feature>
<protein>
    <submittedName>
        <fullName evidence="7">DUF3857 domain-containing protein</fullName>
    </submittedName>
</protein>
<dbReference type="PANTHER" id="PTHR44943:SF8">
    <property type="entry name" value="TPR REPEAT-CONTAINING PROTEIN MJ0263"/>
    <property type="match status" value="1"/>
</dbReference>
<evidence type="ECO:0000259" key="6">
    <source>
        <dbReference type="Pfam" id="PF12969"/>
    </source>
</evidence>
<keyword evidence="4" id="KW-0732">Signal</keyword>
<name>A0ABS3YCQ5_9BACT</name>
<reference evidence="8" key="1">
    <citation type="submission" date="2021-03" db="EMBL/GenBank/DDBJ databases">
        <title>Assistant Professor.</title>
        <authorList>
            <person name="Huq M.A."/>
        </authorList>
    </citation>
    <scope>NUCLEOTIDE SEQUENCE [LARGE SCALE GENOMIC DNA]</scope>
    <source>
        <strain evidence="8">MAH-28</strain>
    </source>
</reference>
<evidence type="ECO:0000256" key="2">
    <source>
        <dbReference type="ARBA" id="ARBA00022803"/>
    </source>
</evidence>